<dbReference type="Proteomes" id="UP001280581">
    <property type="component" value="Unassembled WGS sequence"/>
</dbReference>
<evidence type="ECO:0000256" key="1">
    <source>
        <dbReference type="SAM" id="MobiDB-lite"/>
    </source>
</evidence>
<sequence>MSGPDPPYDPLKAAVTKQAVEASYDRLPDFEVKKYLLKIVAEIDFILSATNAAGKKSDDPNTATLQVLSHRLEKGYHSPSYGLPDVSVPPGNRSLLRTKTKDSMSRPLGDYEDLYYSLLATIKEMHSEVMTRMKMLFLSPDTPVLPEKGYTLKSLATWLYEQWDQVNKPAFVRALNDAIKVGYEYGLQFEELSGEPKTSLMRERKANIAQEIGLSYVGNGHPAMINGKLNEKYRLLLKVQKVAPVKPKRQAKKQRTAKKFNEGLKGQFSNKNREHGDEQAEQQSQGAVQDQPQAYAMDTGDILSYNERKGERPDLWQQQLRVEHNNQVKPPVQRDQSPEQDYAPPYGFINWASPITAEDDEDAKLCTQVDKDVVMTTMQCEDHADMAMDLDPNDFPSAENLAADASQYNLQVLADHQSRLYQELQNFEGELSGWPTGTVHGASMPVMDGVPIFQQQVSIYTNWANEILREHDIQDQSVVPSKQPHPGAFPAQFVDHGGHDGQPGASPAQFVDPGGQPGTFPTLFADHVGPPGASHVEFVDHGGHGGQPGASPGMTVDPGGQAIASPNMIGDHVGWAAGDMNYMM</sequence>
<dbReference type="AlphaFoldDB" id="A0AAN6M957"/>
<evidence type="ECO:0000313" key="2">
    <source>
        <dbReference type="EMBL" id="KAK3216974.1"/>
    </source>
</evidence>
<comment type="caution">
    <text evidence="2">The sequence shown here is derived from an EMBL/GenBank/DDBJ whole genome shotgun (WGS) entry which is preliminary data.</text>
</comment>
<accession>A0AAN6M957</accession>
<keyword evidence="3" id="KW-1185">Reference proteome</keyword>
<evidence type="ECO:0000313" key="3">
    <source>
        <dbReference type="Proteomes" id="UP001280581"/>
    </source>
</evidence>
<reference evidence="2 3" key="1">
    <citation type="submission" date="2021-02" db="EMBL/GenBank/DDBJ databases">
        <title>Genome assembly of Pseudopithomyces chartarum.</title>
        <authorList>
            <person name="Jauregui R."/>
            <person name="Singh J."/>
            <person name="Voisey C."/>
        </authorList>
    </citation>
    <scope>NUCLEOTIDE SEQUENCE [LARGE SCALE GENOMIC DNA]</scope>
    <source>
        <strain evidence="2 3">AGR01</strain>
    </source>
</reference>
<dbReference type="EMBL" id="WVTA01000001">
    <property type="protein sequence ID" value="KAK3216974.1"/>
    <property type="molecule type" value="Genomic_DNA"/>
</dbReference>
<protein>
    <submittedName>
        <fullName evidence="2">Uncharacterized protein</fullName>
    </submittedName>
</protein>
<proteinExistence type="predicted"/>
<feature type="compositionally biased region" description="Basic residues" evidence="1">
    <location>
        <begin position="246"/>
        <end position="258"/>
    </location>
</feature>
<gene>
    <name evidence="2" type="ORF">GRF29_1g1501901</name>
</gene>
<feature type="region of interest" description="Disordered" evidence="1">
    <location>
        <begin position="477"/>
        <end position="519"/>
    </location>
</feature>
<feature type="compositionally biased region" description="Polar residues" evidence="1">
    <location>
        <begin position="281"/>
        <end position="291"/>
    </location>
</feature>
<name>A0AAN6M957_9PLEO</name>
<organism evidence="2 3">
    <name type="scientific">Pseudopithomyces chartarum</name>
    <dbReference type="NCBI Taxonomy" id="1892770"/>
    <lineage>
        <taxon>Eukaryota</taxon>
        <taxon>Fungi</taxon>
        <taxon>Dikarya</taxon>
        <taxon>Ascomycota</taxon>
        <taxon>Pezizomycotina</taxon>
        <taxon>Dothideomycetes</taxon>
        <taxon>Pleosporomycetidae</taxon>
        <taxon>Pleosporales</taxon>
        <taxon>Massarineae</taxon>
        <taxon>Didymosphaeriaceae</taxon>
        <taxon>Pseudopithomyces</taxon>
    </lineage>
</organism>
<feature type="region of interest" description="Disordered" evidence="1">
    <location>
        <begin position="244"/>
        <end position="291"/>
    </location>
</feature>